<name>A0ABU8MAB3_9PSEU</name>
<dbReference type="PRINTS" id="PR00173">
    <property type="entry name" value="EDTRNSPORT"/>
</dbReference>
<feature type="transmembrane region" description="Helical" evidence="6">
    <location>
        <begin position="129"/>
        <end position="149"/>
    </location>
</feature>
<feature type="transmembrane region" description="Helical" evidence="6">
    <location>
        <begin position="396"/>
        <end position="418"/>
    </location>
</feature>
<dbReference type="InterPro" id="IPR002797">
    <property type="entry name" value="Polysacc_synth"/>
</dbReference>
<evidence type="ECO:0000313" key="8">
    <source>
        <dbReference type="Proteomes" id="UP001369736"/>
    </source>
</evidence>
<feature type="transmembrane region" description="Helical" evidence="6">
    <location>
        <begin position="301"/>
        <end position="326"/>
    </location>
</feature>
<keyword evidence="2" id="KW-1003">Cell membrane</keyword>
<feature type="transmembrane region" description="Helical" evidence="6">
    <location>
        <begin position="185"/>
        <end position="204"/>
    </location>
</feature>
<feature type="transmembrane region" description="Helical" evidence="6">
    <location>
        <begin position="367"/>
        <end position="390"/>
    </location>
</feature>
<feature type="transmembrane region" description="Helical" evidence="6">
    <location>
        <begin position="225"/>
        <end position="254"/>
    </location>
</feature>
<feature type="transmembrane region" description="Helical" evidence="6">
    <location>
        <begin position="20"/>
        <end position="44"/>
    </location>
</feature>
<accession>A0ABU8MAB3</accession>
<reference evidence="7 8" key="1">
    <citation type="submission" date="2024-03" db="EMBL/GenBank/DDBJ databases">
        <title>Actinomycetospora sp. OC33-EN07, a novel actinomycete isolated from wild orchid (Aerides multiflora).</title>
        <authorList>
            <person name="Suriyachadkun C."/>
        </authorList>
    </citation>
    <scope>NUCLEOTIDE SEQUENCE [LARGE SCALE GENOMIC DNA]</scope>
    <source>
        <strain evidence="7 8">OC33-EN07</strain>
    </source>
</reference>
<dbReference type="InterPro" id="IPR050833">
    <property type="entry name" value="Poly_Biosynth_Transport"/>
</dbReference>
<proteinExistence type="predicted"/>
<gene>
    <name evidence="7" type="ORF">WCD58_24240</name>
</gene>
<comment type="subcellular location">
    <subcellularLocation>
        <location evidence="1">Cell membrane</location>
        <topology evidence="1">Multi-pass membrane protein</topology>
    </subcellularLocation>
</comment>
<evidence type="ECO:0000256" key="1">
    <source>
        <dbReference type="ARBA" id="ARBA00004651"/>
    </source>
</evidence>
<feature type="transmembrane region" description="Helical" evidence="6">
    <location>
        <begin position="338"/>
        <end position="355"/>
    </location>
</feature>
<organism evidence="7 8">
    <name type="scientific">Actinomycetospora flava</name>
    <dbReference type="NCBI Taxonomy" id="3129232"/>
    <lineage>
        <taxon>Bacteria</taxon>
        <taxon>Bacillati</taxon>
        <taxon>Actinomycetota</taxon>
        <taxon>Actinomycetes</taxon>
        <taxon>Pseudonocardiales</taxon>
        <taxon>Pseudonocardiaceae</taxon>
        <taxon>Actinomycetospora</taxon>
    </lineage>
</organism>
<evidence type="ECO:0000256" key="3">
    <source>
        <dbReference type="ARBA" id="ARBA00022692"/>
    </source>
</evidence>
<evidence type="ECO:0000313" key="7">
    <source>
        <dbReference type="EMBL" id="MEJ2864289.1"/>
    </source>
</evidence>
<dbReference type="PANTHER" id="PTHR30250">
    <property type="entry name" value="PST FAMILY PREDICTED COLANIC ACID TRANSPORTER"/>
    <property type="match status" value="1"/>
</dbReference>
<feature type="transmembrane region" description="Helical" evidence="6">
    <location>
        <begin position="99"/>
        <end position="117"/>
    </location>
</feature>
<feature type="transmembrane region" description="Helical" evidence="6">
    <location>
        <begin position="161"/>
        <end position="179"/>
    </location>
</feature>
<evidence type="ECO:0000256" key="6">
    <source>
        <dbReference type="SAM" id="Phobius"/>
    </source>
</evidence>
<evidence type="ECO:0000256" key="4">
    <source>
        <dbReference type="ARBA" id="ARBA00022989"/>
    </source>
</evidence>
<sequence>MPESRAITAPAPVTDRRSALAVNSLALAASSLVTGLLGMVFWAATARTFPVAEIGRGSAAISTATTLGTLANQGIGGMYERFLPVAGTRARRLLASSSALAFLLAVLLGAGFVLVGAGDRVLMTPFERWSFPLVTGVLAAFALQDNLLTGFRRASYAAVKNVVHAVAKLGLVIAVAAIGTGFAIVLAWTVPAALAAGVVLVWVFRRALRAEEFARPPDLPPTAGLVEFFGATYGITVVSALPPLVIPLIVIHALGAEANGYFTMAWTIITALMLLITMIVGPFVAEAAAHPERLASLTRRVVLLLGGVAGGGALFLLVGAPIVLSWLGPQYGVEGTGLVRVMAASTVLAVVPVLYSALARVHRRLRLAVAVQIIMTVTIVGGCVLLVPTMGLPGIGLAYVVTEAVAGAIVLVPLIRLLRAGRRSDQGSTPIGELDP</sequence>
<keyword evidence="4 6" id="KW-1133">Transmembrane helix</keyword>
<protein>
    <submittedName>
        <fullName evidence="7">Lipopolysaccharide biosynthesis protein</fullName>
    </submittedName>
</protein>
<keyword evidence="5 6" id="KW-0472">Membrane</keyword>
<evidence type="ECO:0000256" key="5">
    <source>
        <dbReference type="ARBA" id="ARBA00023136"/>
    </source>
</evidence>
<keyword evidence="3 6" id="KW-0812">Transmembrane</keyword>
<dbReference type="RefSeq" id="WP_337705653.1">
    <property type="nucleotide sequence ID" value="NZ_JBBEGM010000011.1"/>
</dbReference>
<dbReference type="PANTHER" id="PTHR30250:SF11">
    <property type="entry name" value="O-ANTIGEN TRANSPORTER-RELATED"/>
    <property type="match status" value="1"/>
</dbReference>
<keyword evidence="8" id="KW-1185">Reference proteome</keyword>
<dbReference type="EMBL" id="JBBEGM010000011">
    <property type="protein sequence ID" value="MEJ2864289.1"/>
    <property type="molecule type" value="Genomic_DNA"/>
</dbReference>
<evidence type="ECO:0000256" key="2">
    <source>
        <dbReference type="ARBA" id="ARBA00022475"/>
    </source>
</evidence>
<dbReference type="Pfam" id="PF01943">
    <property type="entry name" value="Polysacc_synt"/>
    <property type="match status" value="1"/>
</dbReference>
<dbReference type="Proteomes" id="UP001369736">
    <property type="component" value="Unassembled WGS sequence"/>
</dbReference>
<feature type="transmembrane region" description="Helical" evidence="6">
    <location>
        <begin position="266"/>
        <end position="289"/>
    </location>
</feature>
<comment type="caution">
    <text evidence="7">The sequence shown here is derived from an EMBL/GenBank/DDBJ whole genome shotgun (WGS) entry which is preliminary data.</text>
</comment>